<evidence type="ECO:0000256" key="3">
    <source>
        <dbReference type="SAM" id="SignalP"/>
    </source>
</evidence>
<feature type="transmembrane region" description="Helical" evidence="2">
    <location>
        <begin position="163"/>
        <end position="180"/>
    </location>
</feature>
<gene>
    <name evidence="4" type="ORF">LSALG_LOCUS24846</name>
</gene>
<dbReference type="EMBL" id="OX465081">
    <property type="protein sequence ID" value="CAI9285373.1"/>
    <property type="molecule type" value="Genomic_DNA"/>
</dbReference>
<feature type="compositionally biased region" description="Pro residues" evidence="1">
    <location>
        <begin position="49"/>
        <end position="92"/>
    </location>
</feature>
<sequence length="182" mass="19452">MEQLFFSSKCFCFVVIFASLAAADDDLTGLLCVSECNTCPVVCSSPPSVTKPPPSPTPPAVASKPPPSPSLVQHAPPPPPSPSLVQHAPPPPRFYYFDSPLAIAPPQTKSTPPPAYTAVGGKKTSPPPPRFVYFPSTGGDSGQTNYPYPYYVYDSKACSLCVGFFWVLWLLVVVHVTLQVPV</sequence>
<feature type="region of interest" description="Disordered" evidence="1">
    <location>
        <begin position="44"/>
        <end position="92"/>
    </location>
</feature>
<organism evidence="4 5">
    <name type="scientific">Lactuca saligna</name>
    <name type="common">Willowleaf lettuce</name>
    <dbReference type="NCBI Taxonomy" id="75948"/>
    <lineage>
        <taxon>Eukaryota</taxon>
        <taxon>Viridiplantae</taxon>
        <taxon>Streptophyta</taxon>
        <taxon>Embryophyta</taxon>
        <taxon>Tracheophyta</taxon>
        <taxon>Spermatophyta</taxon>
        <taxon>Magnoliopsida</taxon>
        <taxon>eudicotyledons</taxon>
        <taxon>Gunneridae</taxon>
        <taxon>Pentapetalae</taxon>
        <taxon>asterids</taxon>
        <taxon>campanulids</taxon>
        <taxon>Asterales</taxon>
        <taxon>Asteraceae</taxon>
        <taxon>Cichorioideae</taxon>
        <taxon>Cichorieae</taxon>
        <taxon>Lactucinae</taxon>
        <taxon>Lactuca</taxon>
    </lineage>
</organism>
<feature type="signal peptide" evidence="3">
    <location>
        <begin position="1"/>
        <end position="23"/>
    </location>
</feature>
<evidence type="ECO:0000313" key="4">
    <source>
        <dbReference type="EMBL" id="CAI9285373.1"/>
    </source>
</evidence>
<protein>
    <submittedName>
        <fullName evidence="4">Uncharacterized protein</fullName>
    </submittedName>
</protein>
<dbReference type="AlphaFoldDB" id="A0AA36E7L3"/>
<name>A0AA36E7L3_LACSI</name>
<keyword evidence="2" id="KW-0472">Membrane</keyword>
<keyword evidence="3" id="KW-0732">Signal</keyword>
<keyword evidence="2" id="KW-1133">Transmembrane helix</keyword>
<feature type="chain" id="PRO_5041407539" evidence="3">
    <location>
        <begin position="24"/>
        <end position="182"/>
    </location>
</feature>
<accession>A0AA36E7L3</accession>
<evidence type="ECO:0000256" key="1">
    <source>
        <dbReference type="SAM" id="MobiDB-lite"/>
    </source>
</evidence>
<evidence type="ECO:0000313" key="5">
    <source>
        <dbReference type="Proteomes" id="UP001177003"/>
    </source>
</evidence>
<evidence type="ECO:0000256" key="2">
    <source>
        <dbReference type="SAM" id="Phobius"/>
    </source>
</evidence>
<keyword evidence="5" id="KW-1185">Reference proteome</keyword>
<dbReference type="Proteomes" id="UP001177003">
    <property type="component" value="Chromosome 5"/>
</dbReference>
<keyword evidence="2" id="KW-0812">Transmembrane</keyword>
<reference evidence="4" key="1">
    <citation type="submission" date="2023-04" db="EMBL/GenBank/DDBJ databases">
        <authorList>
            <person name="Vijverberg K."/>
            <person name="Xiong W."/>
            <person name="Schranz E."/>
        </authorList>
    </citation>
    <scope>NUCLEOTIDE SEQUENCE</scope>
</reference>
<proteinExistence type="predicted"/>